<dbReference type="InterPro" id="IPR010347">
    <property type="entry name" value="Tdp1"/>
</dbReference>
<dbReference type="CDD" id="cd09122">
    <property type="entry name" value="PLDc_Tdp1_1"/>
    <property type="match status" value="1"/>
</dbReference>
<evidence type="ECO:0000313" key="5">
    <source>
        <dbReference type="EMBL" id="KAK0512630.1"/>
    </source>
</evidence>
<feature type="compositionally biased region" description="Basic and acidic residues" evidence="4">
    <location>
        <begin position="96"/>
        <end position="106"/>
    </location>
</feature>
<dbReference type="GO" id="GO:0003690">
    <property type="term" value="F:double-stranded DNA binding"/>
    <property type="evidence" value="ECO:0007669"/>
    <property type="project" value="TreeGrafter"/>
</dbReference>
<dbReference type="SUPFAM" id="SSF56024">
    <property type="entry name" value="Phospholipase D/nuclease"/>
    <property type="match status" value="2"/>
</dbReference>
<accession>A0AA39R2M4</accession>
<dbReference type="GO" id="GO:0003697">
    <property type="term" value="F:single-stranded DNA binding"/>
    <property type="evidence" value="ECO:0007669"/>
    <property type="project" value="TreeGrafter"/>
</dbReference>
<feature type="compositionally biased region" description="Polar residues" evidence="4">
    <location>
        <begin position="82"/>
        <end position="92"/>
    </location>
</feature>
<evidence type="ECO:0000256" key="3">
    <source>
        <dbReference type="PIRSR" id="PIRSR610347-3"/>
    </source>
</evidence>
<comment type="caution">
    <text evidence="5">The sequence shown here is derived from an EMBL/GenBank/DDBJ whole genome shotgun (WGS) entry which is preliminary data.</text>
</comment>
<organism evidence="5 6">
    <name type="scientific">Cladonia borealis</name>
    <dbReference type="NCBI Taxonomy" id="184061"/>
    <lineage>
        <taxon>Eukaryota</taxon>
        <taxon>Fungi</taxon>
        <taxon>Dikarya</taxon>
        <taxon>Ascomycota</taxon>
        <taxon>Pezizomycotina</taxon>
        <taxon>Lecanoromycetes</taxon>
        <taxon>OSLEUM clade</taxon>
        <taxon>Lecanoromycetidae</taxon>
        <taxon>Lecanorales</taxon>
        <taxon>Lecanorineae</taxon>
        <taxon>Cladoniaceae</taxon>
        <taxon>Cladonia</taxon>
    </lineage>
</organism>
<protein>
    <recommendedName>
        <fullName evidence="7">Phospholipase D/nuclease</fullName>
    </recommendedName>
</protein>
<dbReference type="PROSITE" id="PS50330">
    <property type="entry name" value="UIM"/>
    <property type="match status" value="1"/>
</dbReference>
<feature type="active site" description="Proton donor/acceptor" evidence="1">
    <location>
        <position position="497"/>
    </location>
</feature>
<dbReference type="Proteomes" id="UP001166286">
    <property type="component" value="Unassembled WGS sequence"/>
</dbReference>
<name>A0AA39R2M4_9LECA</name>
<evidence type="ECO:0000256" key="1">
    <source>
        <dbReference type="PIRSR" id="PIRSR610347-1"/>
    </source>
</evidence>
<feature type="binding site" evidence="2">
    <location>
        <position position="499"/>
    </location>
    <ligand>
        <name>substrate</name>
    </ligand>
</feature>
<feature type="binding site" evidence="2">
    <location>
        <position position="248"/>
    </location>
    <ligand>
        <name>substrate</name>
    </ligand>
</feature>
<dbReference type="EMBL" id="JAFEKC020000009">
    <property type="protein sequence ID" value="KAK0512630.1"/>
    <property type="molecule type" value="Genomic_DNA"/>
</dbReference>
<dbReference type="SMART" id="SM00726">
    <property type="entry name" value="UIM"/>
    <property type="match status" value="1"/>
</dbReference>
<dbReference type="PANTHER" id="PTHR12415:SF4">
    <property type="entry name" value="TYROSYL-DNA PHOSPHODIESTERASE DOMAIN-CONTAINING PROTEIN"/>
    <property type="match status" value="1"/>
</dbReference>
<evidence type="ECO:0008006" key="7">
    <source>
        <dbReference type="Google" id="ProtNLM"/>
    </source>
</evidence>
<feature type="active site" description="Nucleophile" evidence="1">
    <location>
        <position position="246"/>
    </location>
</feature>
<evidence type="ECO:0000313" key="6">
    <source>
        <dbReference type="Proteomes" id="UP001166286"/>
    </source>
</evidence>
<evidence type="ECO:0000256" key="4">
    <source>
        <dbReference type="SAM" id="MobiDB-lite"/>
    </source>
</evidence>
<dbReference type="Gene3D" id="3.30.870.10">
    <property type="entry name" value="Endonuclease Chain A"/>
    <property type="match status" value="2"/>
</dbReference>
<dbReference type="Pfam" id="PF06087">
    <property type="entry name" value="Tyr-DNA_phospho"/>
    <property type="match status" value="1"/>
</dbReference>
<keyword evidence="6" id="KW-1185">Reference proteome</keyword>
<proteinExistence type="predicted"/>
<evidence type="ECO:0000256" key="2">
    <source>
        <dbReference type="PIRSR" id="PIRSR610347-2"/>
    </source>
</evidence>
<dbReference type="GO" id="GO:0017005">
    <property type="term" value="F:3'-tyrosyl-DNA phosphodiesterase activity"/>
    <property type="evidence" value="ECO:0007669"/>
    <property type="project" value="TreeGrafter"/>
</dbReference>
<feature type="site" description="Interaction with DNA" evidence="3">
    <location>
        <position position="530"/>
    </location>
</feature>
<dbReference type="AlphaFoldDB" id="A0AA39R2M4"/>
<feature type="region of interest" description="Disordered" evidence="4">
    <location>
        <begin position="72"/>
        <end position="150"/>
    </location>
</feature>
<dbReference type="GO" id="GO:0006281">
    <property type="term" value="P:DNA repair"/>
    <property type="evidence" value="ECO:0007669"/>
    <property type="project" value="InterPro"/>
</dbReference>
<dbReference type="GO" id="GO:0005634">
    <property type="term" value="C:nucleus"/>
    <property type="evidence" value="ECO:0007669"/>
    <property type="project" value="InterPro"/>
</dbReference>
<dbReference type="PANTHER" id="PTHR12415">
    <property type="entry name" value="TYROSYL-DNA PHOSPHODIESTERASE 1"/>
    <property type="match status" value="1"/>
</dbReference>
<sequence length="602" mass="67079">MSSSDEDEDLRQAIALSLQDQANGPGLTLKEAIELDSETEDEDEAVHTADDTHRGVHTMIANSPQHDVNVAIGDGAGKLTGSEGSNPTSSLSFLGIDRKRMEQERLARKRKVSISPPPPRKIPRTSPGASIQAPDRQLDSSKNPRPSIFPRGTVKKTWAFGCPRTSDDIKLEEVLQRQDLNLAVLSSFQWDVEWLLAKINTRSTHITLVMQAKDEATKQQYRRETASMPNLRLCFPSMEGQVNCMHSKLMLLSHPGYLRVAIPTANLVTYDWGESGDMENMVFLIDLPRLPNGQRTTREDLTFFGRELIYFLEAMGLERSIVDSVYNFDFTATKDIAFVHTVGGTHSGEGDPWRRTGYCGLGRAIGELRLNTSGPLHIDFVASSIGSLNMDFLAKLYLAAQGDDGYTEYQRQNPAAGKAKGKAGTAIVNNARSNHKKLEDEVRENFRVYFPTHDTVKSSKAGFAGTICFQSKWYNSPAFPRYAMRDCKSTRAGLLMHNKILYVRSKANTPAPQSTSHHIAWAYVGSANCSESAWGKLSKDRTLKSPKLNCRNWECGVIVPLREGESTTGQFDLRQFEGTVPVPMQFPGEPYGSRKPWFYSEQ</sequence>
<gene>
    <name evidence="5" type="ORF">JMJ35_004647</name>
</gene>
<dbReference type="InterPro" id="IPR003903">
    <property type="entry name" value="UIM_dom"/>
</dbReference>
<reference evidence="5" key="1">
    <citation type="submission" date="2023-03" db="EMBL/GenBank/DDBJ databases">
        <title>Complete genome of Cladonia borealis.</title>
        <authorList>
            <person name="Park H."/>
        </authorList>
    </citation>
    <scope>NUCLEOTIDE SEQUENCE</scope>
    <source>
        <strain evidence="5">ANT050790</strain>
    </source>
</reference>
<dbReference type="Pfam" id="PF02809">
    <property type="entry name" value="UIM"/>
    <property type="match status" value="1"/>
</dbReference>